<dbReference type="SUPFAM" id="SSF53448">
    <property type="entry name" value="Nucleotide-diphospho-sugar transferases"/>
    <property type="match status" value="1"/>
</dbReference>
<organism evidence="2 3">
    <name type="scientific">Fulvivirga sedimenti</name>
    <dbReference type="NCBI Taxonomy" id="2879465"/>
    <lineage>
        <taxon>Bacteria</taxon>
        <taxon>Pseudomonadati</taxon>
        <taxon>Bacteroidota</taxon>
        <taxon>Cytophagia</taxon>
        <taxon>Cytophagales</taxon>
        <taxon>Fulvivirgaceae</taxon>
        <taxon>Fulvivirga</taxon>
    </lineage>
</organism>
<evidence type="ECO:0000259" key="1">
    <source>
        <dbReference type="Pfam" id="PF12804"/>
    </source>
</evidence>
<dbReference type="EMBL" id="JAIXNE010000001">
    <property type="protein sequence ID" value="MCA6073489.1"/>
    <property type="molecule type" value="Genomic_DNA"/>
</dbReference>
<keyword evidence="3" id="KW-1185">Reference proteome</keyword>
<protein>
    <submittedName>
        <fullName evidence="2">Nucleotidyltransferase family protein</fullName>
    </submittedName>
</protein>
<evidence type="ECO:0000313" key="2">
    <source>
        <dbReference type="EMBL" id="MCA6073489.1"/>
    </source>
</evidence>
<proteinExistence type="predicted"/>
<gene>
    <name evidence="2" type="ORF">LDX50_01360</name>
</gene>
<dbReference type="Pfam" id="PF12804">
    <property type="entry name" value="NTP_transf_3"/>
    <property type="match status" value="1"/>
</dbReference>
<dbReference type="GO" id="GO:0016779">
    <property type="term" value="F:nucleotidyltransferase activity"/>
    <property type="evidence" value="ECO:0007669"/>
    <property type="project" value="UniProtKB-ARBA"/>
</dbReference>
<dbReference type="AlphaFoldDB" id="A0A9X1KW12"/>
<dbReference type="PANTHER" id="PTHR43777">
    <property type="entry name" value="MOLYBDENUM COFACTOR CYTIDYLYLTRANSFERASE"/>
    <property type="match status" value="1"/>
</dbReference>
<dbReference type="Proteomes" id="UP001139409">
    <property type="component" value="Unassembled WGS sequence"/>
</dbReference>
<dbReference type="CDD" id="cd04182">
    <property type="entry name" value="GT_2_like_f"/>
    <property type="match status" value="1"/>
</dbReference>
<feature type="domain" description="MobA-like NTP transferase" evidence="1">
    <location>
        <begin position="6"/>
        <end position="166"/>
    </location>
</feature>
<accession>A0A9X1KW12</accession>
<dbReference type="InterPro" id="IPR029044">
    <property type="entry name" value="Nucleotide-diphossugar_trans"/>
</dbReference>
<dbReference type="InterPro" id="IPR025877">
    <property type="entry name" value="MobA-like_NTP_Trfase"/>
</dbReference>
<name>A0A9X1KW12_9BACT</name>
<dbReference type="RefSeq" id="WP_225696605.1">
    <property type="nucleotide sequence ID" value="NZ_JAIXNE010000001.1"/>
</dbReference>
<comment type="caution">
    <text evidence="2">The sequence shown here is derived from an EMBL/GenBank/DDBJ whole genome shotgun (WGS) entry which is preliminary data.</text>
</comment>
<sequence length="194" mass="21175">MSDIAVILLAAGRSSRMEGANKLLLPWQSTTISGHVVNTLREAGFDRIIGVANHITLDHLTSLGIQTIENARFMEGMTTSIQAGISVAGDAEAFMICPGDLPYITSSEYQLVADSLKKKLTSDPNAIAVPVFHGQKGHPVIFSAAYRDEIMKHTEMEGCSGIIKSNQANVLKVEMPTDHVLRDIDTREDYIYSQ</sequence>
<dbReference type="Gene3D" id="3.90.550.10">
    <property type="entry name" value="Spore Coat Polysaccharide Biosynthesis Protein SpsA, Chain A"/>
    <property type="match status" value="1"/>
</dbReference>
<evidence type="ECO:0000313" key="3">
    <source>
        <dbReference type="Proteomes" id="UP001139409"/>
    </source>
</evidence>
<dbReference type="PANTHER" id="PTHR43777:SF1">
    <property type="entry name" value="MOLYBDENUM COFACTOR CYTIDYLYLTRANSFERASE"/>
    <property type="match status" value="1"/>
</dbReference>
<reference evidence="2" key="1">
    <citation type="submission" date="2021-09" db="EMBL/GenBank/DDBJ databases">
        <title>Fulvivirga sp. isolated from coastal sediment.</title>
        <authorList>
            <person name="Yu H."/>
        </authorList>
    </citation>
    <scope>NUCLEOTIDE SEQUENCE</scope>
    <source>
        <strain evidence="2">1062</strain>
    </source>
</reference>